<reference evidence="1 2" key="1">
    <citation type="submission" date="2017-11" db="EMBL/GenBank/DDBJ databases">
        <authorList>
            <person name="Seth-Smith MB H."/>
        </authorList>
    </citation>
    <scope>NUCLEOTIDE SEQUENCE [LARGE SCALE GENOMIC DNA]</scope>
    <source>
        <strain evidence="1">E</strain>
    </source>
</reference>
<dbReference type="EMBL" id="LR025744">
    <property type="protein sequence ID" value="VBB17405.1"/>
    <property type="molecule type" value="Genomic_DNA"/>
</dbReference>
<dbReference type="RefSeq" id="WP_122173907.1">
    <property type="nucleotide sequence ID" value="NZ_LR025744.1"/>
</dbReference>
<proteinExistence type="predicted"/>
<evidence type="ECO:0000313" key="2">
    <source>
        <dbReference type="Proteomes" id="UP000268684"/>
    </source>
</evidence>
<sequence length="100" mass="11212">MNTDGMKLPRGVNARFISGMLECWQYQDHDASYHARWDSNVNGMRMVFGDYPPSFFSKDSGLNQHGQTIEQWLEIGRNIAPGFFGAAEAVARARGITGKK</sequence>
<name>A0AAJ5T9B8_9BURK</name>
<dbReference type="GeneID" id="71059987"/>
<accession>A0AAJ5T9B8</accession>
<keyword evidence="2" id="KW-1185">Reference proteome</keyword>
<dbReference type="Proteomes" id="UP000268684">
    <property type="component" value="Chromosome III"/>
</dbReference>
<gene>
    <name evidence="1" type="ORF">BSTAB16_7621</name>
</gene>
<organism evidence="1 2">
    <name type="scientific">Burkholderia stabilis</name>
    <dbReference type="NCBI Taxonomy" id="95485"/>
    <lineage>
        <taxon>Bacteria</taxon>
        <taxon>Pseudomonadati</taxon>
        <taxon>Pseudomonadota</taxon>
        <taxon>Betaproteobacteria</taxon>
        <taxon>Burkholderiales</taxon>
        <taxon>Burkholderiaceae</taxon>
        <taxon>Burkholderia</taxon>
        <taxon>Burkholderia cepacia complex</taxon>
    </lineage>
</organism>
<evidence type="ECO:0000313" key="1">
    <source>
        <dbReference type="EMBL" id="VBB17405.1"/>
    </source>
</evidence>
<protein>
    <submittedName>
        <fullName evidence="1">Uncharacterized protein</fullName>
    </submittedName>
</protein>
<dbReference type="AlphaFoldDB" id="A0AAJ5T9B8"/>